<protein>
    <submittedName>
        <fullName evidence="1">Deazaflavin-dependent nitroreductase family protein</fullName>
    </submittedName>
</protein>
<organism evidence="1 2">
    <name type="scientific">Mycobacteroides abscessus</name>
    <dbReference type="NCBI Taxonomy" id="36809"/>
    <lineage>
        <taxon>Bacteria</taxon>
        <taxon>Bacillati</taxon>
        <taxon>Actinomycetota</taxon>
        <taxon>Actinomycetes</taxon>
        <taxon>Mycobacteriales</taxon>
        <taxon>Mycobacteriaceae</taxon>
        <taxon>Mycobacteroides</taxon>
    </lineage>
</organism>
<dbReference type="Proteomes" id="UP000045782">
    <property type="component" value="Unassembled WGS sequence"/>
</dbReference>
<dbReference type="RefSeq" id="WP_005061601.1">
    <property type="nucleotide sequence ID" value="NZ_AP022621.1"/>
</dbReference>
<dbReference type="InterPro" id="IPR004378">
    <property type="entry name" value="F420H2_quin_Rdtase"/>
</dbReference>
<dbReference type="Gene3D" id="2.30.110.10">
    <property type="entry name" value="Electron Transport, Fmn-binding Protein, Chain A"/>
    <property type="match status" value="1"/>
</dbReference>
<dbReference type="GO" id="GO:0016491">
    <property type="term" value="F:oxidoreductase activity"/>
    <property type="evidence" value="ECO:0007669"/>
    <property type="project" value="InterPro"/>
</dbReference>
<proteinExistence type="predicted"/>
<dbReference type="EMBL" id="CSWP01000002">
    <property type="protein sequence ID" value="CPV41120.1"/>
    <property type="molecule type" value="Genomic_DNA"/>
</dbReference>
<dbReference type="InterPro" id="IPR012349">
    <property type="entry name" value="Split_barrel_FMN-bd"/>
</dbReference>
<sequence>MPVDIKPVPKWLKYFNKVVIGGHKVGLKLPMVVLTVPGAKSGKPRSTPITPFTLDGQRYAVGGVPGSAWIANARKAKTGTLTRGRHSEQVRIVELSPQDSRPVLRAFPIEVPAGVGFIRNAGLVTEGTPDEFEALAGIAAVFRFDPLNG</sequence>
<reference evidence="1 2" key="1">
    <citation type="submission" date="2015-03" db="EMBL/GenBank/DDBJ databases">
        <authorList>
            <person name="Murphy D."/>
        </authorList>
    </citation>
    <scope>NUCLEOTIDE SEQUENCE [LARGE SCALE GENOMIC DNA]</scope>
    <source>
        <strain evidence="1 2">PAP088</strain>
    </source>
</reference>
<evidence type="ECO:0000313" key="1">
    <source>
        <dbReference type="EMBL" id="CPV41120.1"/>
    </source>
</evidence>
<dbReference type="Pfam" id="PF04075">
    <property type="entry name" value="F420H2_quin_red"/>
    <property type="match status" value="1"/>
</dbReference>
<evidence type="ECO:0000313" key="2">
    <source>
        <dbReference type="Proteomes" id="UP000045782"/>
    </source>
</evidence>
<gene>
    <name evidence="1" type="ORF">ERS075579_01239</name>
</gene>
<accession>A0A0U1A5X0</accession>
<name>A0A0U1A5X0_9MYCO</name>
<dbReference type="AlphaFoldDB" id="A0A0U1A5X0"/>